<dbReference type="InterPro" id="IPR057456">
    <property type="entry name" value="Znf_C17orf113"/>
</dbReference>
<evidence type="ECO:0000256" key="2">
    <source>
        <dbReference type="PROSITE-ProRule" id="PRU00317"/>
    </source>
</evidence>
<dbReference type="InterPro" id="IPR011989">
    <property type="entry name" value="ARM-like"/>
</dbReference>
<dbReference type="Pfam" id="PF00806">
    <property type="entry name" value="PUF"/>
    <property type="match status" value="6"/>
</dbReference>
<proteinExistence type="predicted"/>
<dbReference type="SMART" id="SM00025">
    <property type="entry name" value="Pumilio"/>
    <property type="match status" value="6"/>
</dbReference>
<dbReference type="Pfam" id="PF25431">
    <property type="entry name" value="zf-C17orf113"/>
    <property type="match status" value="1"/>
</dbReference>
<evidence type="ECO:0000256" key="1">
    <source>
        <dbReference type="ARBA" id="ARBA00022737"/>
    </source>
</evidence>
<protein>
    <submittedName>
        <fullName evidence="4">PUM</fullName>
    </submittedName>
</protein>
<dbReference type="GO" id="GO:0010608">
    <property type="term" value="P:post-transcriptional regulation of gene expression"/>
    <property type="evidence" value="ECO:0007669"/>
    <property type="project" value="TreeGrafter"/>
</dbReference>
<dbReference type="GO" id="GO:0005634">
    <property type="term" value="C:nucleus"/>
    <property type="evidence" value="ECO:0007669"/>
    <property type="project" value="TreeGrafter"/>
</dbReference>
<dbReference type="PROSITE" id="PS50302">
    <property type="entry name" value="PUM"/>
    <property type="match status" value="5"/>
</dbReference>
<dbReference type="InterPro" id="IPR001313">
    <property type="entry name" value="Pumilio_RNA-bd_rpt"/>
</dbReference>
<feature type="repeat" description="Pumilio" evidence="2">
    <location>
        <begin position="133"/>
        <end position="168"/>
    </location>
</feature>
<dbReference type="PROSITE" id="PS50303">
    <property type="entry name" value="PUM_HD"/>
    <property type="match status" value="1"/>
</dbReference>
<dbReference type="EMBL" id="CACVKT020007831">
    <property type="protein sequence ID" value="CAC5411195.1"/>
    <property type="molecule type" value="Genomic_DNA"/>
</dbReference>
<dbReference type="Proteomes" id="UP000507470">
    <property type="component" value="Unassembled WGS sequence"/>
</dbReference>
<evidence type="ECO:0000313" key="5">
    <source>
        <dbReference type="Proteomes" id="UP000507470"/>
    </source>
</evidence>
<accession>A0A6J8DTI9</accession>
<name>A0A6J8DTI9_MYTCO</name>
<dbReference type="Gene3D" id="1.25.10.10">
    <property type="entry name" value="Leucine-rich Repeat Variant"/>
    <property type="match status" value="1"/>
</dbReference>
<dbReference type="CDD" id="cd07920">
    <property type="entry name" value="Pumilio"/>
    <property type="match status" value="1"/>
</dbReference>
<feature type="domain" description="PUM-HD" evidence="3">
    <location>
        <begin position="113"/>
        <end position="431"/>
    </location>
</feature>
<dbReference type="GO" id="GO:0003730">
    <property type="term" value="F:mRNA 3'-UTR binding"/>
    <property type="evidence" value="ECO:0007669"/>
    <property type="project" value="TreeGrafter"/>
</dbReference>
<keyword evidence="1" id="KW-0677">Repeat</keyword>
<feature type="repeat" description="Pumilio" evidence="2">
    <location>
        <begin position="260"/>
        <end position="295"/>
    </location>
</feature>
<feature type="repeat" description="Pumilio" evidence="2">
    <location>
        <begin position="296"/>
        <end position="331"/>
    </location>
</feature>
<dbReference type="PANTHER" id="PTHR12537:SF12">
    <property type="entry name" value="MATERNAL PROTEIN PUMILIO"/>
    <property type="match status" value="1"/>
</dbReference>
<keyword evidence="5" id="KW-1185">Reference proteome</keyword>
<dbReference type="InterPro" id="IPR033133">
    <property type="entry name" value="PUM-HD"/>
</dbReference>
<evidence type="ECO:0000259" key="3">
    <source>
        <dbReference type="PROSITE" id="PS50303"/>
    </source>
</evidence>
<dbReference type="SUPFAM" id="SSF48371">
    <property type="entry name" value="ARM repeat"/>
    <property type="match status" value="1"/>
</dbReference>
<dbReference type="OrthoDB" id="668540at2759"/>
<reference evidence="4 5" key="1">
    <citation type="submission" date="2020-06" db="EMBL/GenBank/DDBJ databases">
        <authorList>
            <person name="Li R."/>
            <person name="Bekaert M."/>
        </authorList>
    </citation>
    <scope>NUCLEOTIDE SEQUENCE [LARGE SCALE GENOMIC DNA]</scope>
    <source>
        <strain evidence="5">wild</strain>
    </source>
</reference>
<feature type="repeat" description="Pumilio" evidence="2">
    <location>
        <begin position="332"/>
        <end position="367"/>
    </location>
</feature>
<evidence type="ECO:0000313" key="4">
    <source>
        <dbReference type="EMBL" id="CAC5411195.1"/>
    </source>
</evidence>
<gene>
    <name evidence="4" type="ORF">MCOR_44315</name>
</gene>
<dbReference type="GO" id="GO:0005737">
    <property type="term" value="C:cytoplasm"/>
    <property type="evidence" value="ECO:0007669"/>
    <property type="project" value="TreeGrafter"/>
</dbReference>
<dbReference type="InterPro" id="IPR016024">
    <property type="entry name" value="ARM-type_fold"/>
</dbReference>
<dbReference type="InterPro" id="IPR033712">
    <property type="entry name" value="Pumilio_RNA-bd"/>
</dbReference>
<dbReference type="AlphaFoldDB" id="A0A6J8DTI9"/>
<sequence length="431" mass="48776">MDPQDMLDILEVDLFGEELLICINGMNEEDEDPVNVHQDGARRREALNAFHPSYSSSESSEVVTSRARAGSPRTISSVLSGPPGVANGPWPGLYSTLQRETTDNRSLVKEVRGRSRLLEDYKTNRITNLHLEDLTNHVVEFSQDQHGSGFIQQKLERATSQEKSKVFNEILADSYHLMTHMFGNYVIEKLFQFGDNDQRQALAQKLHGHVPGMALNVYGCRVLQKALENSNEWGYVILWLGSDELFCQIPKNLQVEIVKELDGHILKCVKDQNGNHVVQKCIECVKPGHLQFIIDAFKGQVHSLSTHPYGSAVLQRILEHCTQEQTNPILGELHQHTDSLVLDQYGNYIIQHLLEHGAPEDKSRIVHEMRGKVVSLSQHKFARFDSMLNAMFCDICQKHKLKNNYVKPGSTNFRKSAVVEHANSNDHVQAL</sequence>
<dbReference type="PANTHER" id="PTHR12537">
    <property type="entry name" value="RNA BINDING PROTEIN PUMILIO-RELATED"/>
    <property type="match status" value="1"/>
</dbReference>
<feature type="repeat" description="Pumilio" evidence="2">
    <location>
        <begin position="169"/>
        <end position="204"/>
    </location>
</feature>
<organism evidence="4 5">
    <name type="scientific">Mytilus coruscus</name>
    <name type="common">Sea mussel</name>
    <dbReference type="NCBI Taxonomy" id="42192"/>
    <lineage>
        <taxon>Eukaryota</taxon>
        <taxon>Metazoa</taxon>
        <taxon>Spiralia</taxon>
        <taxon>Lophotrochozoa</taxon>
        <taxon>Mollusca</taxon>
        <taxon>Bivalvia</taxon>
        <taxon>Autobranchia</taxon>
        <taxon>Pteriomorphia</taxon>
        <taxon>Mytilida</taxon>
        <taxon>Mytiloidea</taxon>
        <taxon>Mytilidae</taxon>
        <taxon>Mytilinae</taxon>
        <taxon>Mytilus</taxon>
    </lineage>
</organism>